<dbReference type="Proteomes" id="UP000187203">
    <property type="component" value="Unassembled WGS sequence"/>
</dbReference>
<dbReference type="AlphaFoldDB" id="A0A1R3J3V1"/>
<gene>
    <name evidence="1" type="ORF">COLO4_19727</name>
</gene>
<evidence type="ECO:0000313" key="2">
    <source>
        <dbReference type="Proteomes" id="UP000187203"/>
    </source>
</evidence>
<protein>
    <submittedName>
        <fullName evidence="1">Uncharacterized protein</fullName>
    </submittedName>
</protein>
<organism evidence="1 2">
    <name type="scientific">Corchorus olitorius</name>
    <dbReference type="NCBI Taxonomy" id="93759"/>
    <lineage>
        <taxon>Eukaryota</taxon>
        <taxon>Viridiplantae</taxon>
        <taxon>Streptophyta</taxon>
        <taxon>Embryophyta</taxon>
        <taxon>Tracheophyta</taxon>
        <taxon>Spermatophyta</taxon>
        <taxon>Magnoliopsida</taxon>
        <taxon>eudicotyledons</taxon>
        <taxon>Gunneridae</taxon>
        <taxon>Pentapetalae</taxon>
        <taxon>rosids</taxon>
        <taxon>malvids</taxon>
        <taxon>Malvales</taxon>
        <taxon>Malvaceae</taxon>
        <taxon>Grewioideae</taxon>
        <taxon>Apeibeae</taxon>
        <taxon>Corchorus</taxon>
    </lineage>
</organism>
<name>A0A1R3J3V1_9ROSI</name>
<reference evidence="2" key="1">
    <citation type="submission" date="2013-09" db="EMBL/GenBank/DDBJ databases">
        <title>Corchorus olitorius genome sequencing.</title>
        <authorList>
            <person name="Alam M."/>
            <person name="Haque M.S."/>
            <person name="Islam M.S."/>
            <person name="Emdad E.M."/>
            <person name="Islam M.M."/>
            <person name="Ahmed B."/>
            <person name="Halim A."/>
            <person name="Hossen Q.M.M."/>
            <person name="Hossain M.Z."/>
            <person name="Ahmed R."/>
            <person name="Khan M.M."/>
            <person name="Islam R."/>
            <person name="Rashid M.M."/>
            <person name="Khan S.A."/>
            <person name="Rahman M.S."/>
            <person name="Alam M."/>
            <person name="Yahiya A.S."/>
            <person name="Khan M.S."/>
            <person name="Azam M.S."/>
            <person name="Haque T."/>
            <person name="Lashkar M.Z.H."/>
            <person name="Akhand A.I."/>
            <person name="Morshed G."/>
            <person name="Roy S."/>
            <person name="Uddin K.S."/>
            <person name="Rabeya T."/>
            <person name="Hossain A.S."/>
            <person name="Chowdhury A."/>
            <person name="Snigdha A.R."/>
            <person name="Mortoza M.S."/>
            <person name="Matin S.A."/>
            <person name="Hoque S.M.E."/>
            <person name="Islam M.K."/>
            <person name="Roy D.K."/>
            <person name="Haider R."/>
            <person name="Moosa M.M."/>
            <person name="Elias S.M."/>
            <person name="Hasan A.M."/>
            <person name="Jahan S."/>
            <person name="Shafiuddin M."/>
            <person name="Mahmood N."/>
            <person name="Shommy N.S."/>
        </authorList>
    </citation>
    <scope>NUCLEOTIDE SEQUENCE [LARGE SCALE GENOMIC DNA]</scope>
    <source>
        <strain evidence="2">cv. O-4</strain>
    </source>
</reference>
<comment type="caution">
    <text evidence="1">The sequence shown here is derived from an EMBL/GenBank/DDBJ whole genome shotgun (WGS) entry which is preliminary data.</text>
</comment>
<proteinExistence type="predicted"/>
<accession>A0A1R3J3V1</accession>
<evidence type="ECO:0000313" key="1">
    <source>
        <dbReference type="EMBL" id="OMO89509.1"/>
    </source>
</evidence>
<dbReference type="EMBL" id="AWUE01016744">
    <property type="protein sequence ID" value="OMO89509.1"/>
    <property type="molecule type" value="Genomic_DNA"/>
</dbReference>
<sequence>MGVVTAYRCAIEGKDRAAADGNGPQMFARKGGRH</sequence>
<keyword evidence="2" id="KW-1185">Reference proteome</keyword>